<reference evidence="1" key="1">
    <citation type="journal article" date="2020" name="Stud. Mycol.">
        <title>101 Dothideomycetes genomes: a test case for predicting lifestyles and emergence of pathogens.</title>
        <authorList>
            <person name="Haridas S."/>
            <person name="Albert R."/>
            <person name="Binder M."/>
            <person name="Bloem J."/>
            <person name="Labutti K."/>
            <person name="Salamov A."/>
            <person name="Andreopoulos B."/>
            <person name="Baker S."/>
            <person name="Barry K."/>
            <person name="Bills G."/>
            <person name="Bluhm B."/>
            <person name="Cannon C."/>
            <person name="Castanera R."/>
            <person name="Culley D."/>
            <person name="Daum C."/>
            <person name="Ezra D."/>
            <person name="Gonzalez J."/>
            <person name="Henrissat B."/>
            <person name="Kuo A."/>
            <person name="Liang C."/>
            <person name="Lipzen A."/>
            <person name="Lutzoni F."/>
            <person name="Magnuson J."/>
            <person name="Mondo S."/>
            <person name="Nolan M."/>
            <person name="Ohm R."/>
            <person name="Pangilinan J."/>
            <person name="Park H.-J."/>
            <person name="Ramirez L."/>
            <person name="Alfaro M."/>
            <person name="Sun H."/>
            <person name="Tritt A."/>
            <person name="Yoshinaga Y."/>
            <person name="Zwiers L.-H."/>
            <person name="Turgeon B."/>
            <person name="Goodwin S."/>
            <person name="Spatafora J."/>
            <person name="Crous P."/>
            <person name="Grigoriev I."/>
        </authorList>
    </citation>
    <scope>NUCLEOTIDE SEQUENCE</scope>
    <source>
        <strain evidence="1">Tuck. ex Michener</strain>
    </source>
</reference>
<dbReference type="EMBL" id="ML991869">
    <property type="protein sequence ID" value="KAF2229274.1"/>
    <property type="molecule type" value="Genomic_DNA"/>
</dbReference>
<name>A0A6A6GU09_VIRVR</name>
<evidence type="ECO:0000313" key="1">
    <source>
        <dbReference type="EMBL" id="KAF2229274.1"/>
    </source>
</evidence>
<protein>
    <submittedName>
        <fullName evidence="1">Uncharacterized protein</fullName>
    </submittedName>
</protein>
<gene>
    <name evidence="1" type="ORF">EV356DRAFT_392883</name>
</gene>
<accession>A0A6A6GU09</accession>
<dbReference type="AlphaFoldDB" id="A0A6A6GU09"/>
<proteinExistence type="predicted"/>
<dbReference type="Proteomes" id="UP000800092">
    <property type="component" value="Unassembled WGS sequence"/>
</dbReference>
<sequence>MRTYLWLPATVMIFGCLRDRHNGVPIGLAHIAAPALVSLLNNRPLRSFREPSFFTTLSNRDFLLYILYLAVRVRRGFSVDLGFCAHSSVGDGSILTV</sequence>
<evidence type="ECO:0000313" key="2">
    <source>
        <dbReference type="Proteomes" id="UP000800092"/>
    </source>
</evidence>
<dbReference type="PROSITE" id="PS51257">
    <property type="entry name" value="PROKAR_LIPOPROTEIN"/>
    <property type="match status" value="1"/>
</dbReference>
<organism evidence="1 2">
    <name type="scientific">Viridothelium virens</name>
    <name type="common">Speckled blister lichen</name>
    <name type="synonym">Trypethelium virens</name>
    <dbReference type="NCBI Taxonomy" id="1048519"/>
    <lineage>
        <taxon>Eukaryota</taxon>
        <taxon>Fungi</taxon>
        <taxon>Dikarya</taxon>
        <taxon>Ascomycota</taxon>
        <taxon>Pezizomycotina</taxon>
        <taxon>Dothideomycetes</taxon>
        <taxon>Dothideomycetes incertae sedis</taxon>
        <taxon>Trypetheliales</taxon>
        <taxon>Trypetheliaceae</taxon>
        <taxon>Viridothelium</taxon>
    </lineage>
</organism>
<keyword evidence="2" id="KW-1185">Reference proteome</keyword>